<dbReference type="EMBL" id="UINC01178469">
    <property type="protein sequence ID" value="SVD86642.1"/>
    <property type="molecule type" value="Genomic_DNA"/>
</dbReference>
<sequence>MFALTRGLSQLTTSFIDSMYLGIPRTPLVTLSKLFLRITRLPTSSPNCQKAKKFCGASRDRTDDLLVANQALSQLSYSPSFKRGFPQVGLRGLEPRTSSLS</sequence>
<name>A0A382YTP8_9ZZZZ</name>
<protein>
    <submittedName>
        <fullName evidence="1">Uncharacterized protein</fullName>
    </submittedName>
</protein>
<reference evidence="1" key="1">
    <citation type="submission" date="2018-05" db="EMBL/GenBank/DDBJ databases">
        <authorList>
            <person name="Lanie J.A."/>
            <person name="Ng W.-L."/>
            <person name="Kazmierczak K.M."/>
            <person name="Andrzejewski T.M."/>
            <person name="Davidsen T.M."/>
            <person name="Wayne K.J."/>
            <person name="Tettelin H."/>
            <person name="Glass J.I."/>
            <person name="Rusch D."/>
            <person name="Podicherti R."/>
            <person name="Tsui H.-C.T."/>
            <person name="Winkler M.E."/>
        </authorList>
    </citation>
    <scope>NUCLEOTIDE SEQUENCE</scope>
</reference>
<evidence type="ECO:0000313" key="1">
    <source>
        <dbReference type="EMBL" id="SVD86642.1"/>
    </source>
</evidence>
<feature type="non-terminal residue" evidence="1">
    <location>
        <position position="101"/>
    </location>
</feature>
<dbReference type="AlphaFoldDB" id="A0A382YTP8"/>
<organism evidence="1">
    <name type="scientific">marine metagenome</name>
    <dbReference type="NCBI Taxonomy" id="408172"/>
    <lineage>
        <taxon>unclassified sequences</taxon>
        <taxon>metagenomes</taxon>
        <taxon>ecological metagenomes</taxon>
    </lineage>
</organism>
<dbReference type="AntiFam" id="ANF00012">
    <property type="entry name" value="tRNA translation"/>
</dbReference>
<gene>
    <name evidence="1" type="ORF">METZ01_LOCUS439496</name>
</gene>
<proteinExistence type="predicted"/>
<accession>A0A382YTP8</accession>